<dbReference type="Proteomes" id="UP000189796">
    <property type="component" value="Chromosome I"/>
</dbReference>
<dbReference type="InterPro" id="IPR032466">
    <property type="entry name" value="Metal_Hydrolase"/>
</dbReference>
<accession>A0A1M5MZW1</accession>
<dbReference type="SUPFAM" id="SSF51556">
    <property type="entry name" value="Metallo-dependent hydrolases"/>
    <property type="match status" value="1"/>
</dbReference>
<keyword evidence="2" id="KW-0378">Hydrolase</keyword>
<gene>
    <name evidence="2" type="ORF">SAMN05443248_2788</name>
</gene>
<evidence type="ECO:0000313" key="3">
    <source>
        <dbReference type="Proteomes" id="UP000189796"/>
    </source>
</evidence>
<dbReference type="EMBL" id="LT670817">
    <property type="protein sequence ID" value="SHG82854.1"/>
    <property type="molecule type" value="Genomic_DNA"/>
</dbReference>
<feature type="domain" description="Amidohydrolase-related" evidence="1">
    <location>
        <begin position="28"/>
        <end position="297"/>
    </location>
</feature>
<sequence>MAAPMIRACLPPREVTRPKAPPPPPNACDTHAHVFGPATRFPYAEDRSYTPPDAPLENYLGMLDRIGFARGVLVQGSAHGRDNSAMLDALAQRPDRLRGVAVADADVAPALLREWNRLGVRGLRFNHFFRDGQLHYRGGVPLSVARTLAPEIAELGWHLQLWIDVKDLPETIPALKSLGLPVVIDHMGRTDARAGTGTEGFQSLLRAVGDGWCWAKLSGAHRLSRAAPDYPDARPFHEALVGANPERLVWGGDWPHPRVEGEMPDAGHLFELFQRWTPDQAAQHKILVANPAKLYGFPN</sequence>
<name>A0A1M5MZW1_9BRAD</name>
<reference evidence="2 3" key="1">
    <citation type="submission" date="2016-11" db="EMBL/GenBank/DDBJ databases">
        <authorList>
            <person name="Jaros S."/>
            <person name="Januszkiewicz K."/>
            <person name="Wedrychowicz H."/>
        </authorList>
    </citation>
    <scope>NUCLEOTIDE SEQUENCE [LARGE SCALE GENOMIC DNA]</scope>
    <source>
        <strain evidence="2 3">GAS138</strain>
    </source>
</reference>
<dbReference type="Pfam" id="PF04909">
    <property type="entry name" value="Amidohydro_2"/>
    <property type="match status" value="1"/>
</dbReference>
<dbReference type="PANTHER" id="PTHR35563">
    <property type="entry name" value="BARREL METAL-DEPENDENT HYDROLASE, PUTATIVE (AFU_ORTHOLOGUE AFUA_1G16240)-RELATED"/>
    <property type="match status" value="1"/>
</dbReference>
<dbReference type="InterPro" id="IPR006680">
    <property type="entry name" value="Amidohydro-rel"/>
</dbReference>
<dbReference type="GO" id="GO:0016787">
    <property type="term" value="F:hydrolase activity"/>
    <property type="evidence" value="ECO:0007669"/>
    <property type="project" value="UniProtKB-KW"/>
</dbReference>
<dbReference type="PANTHER" id="PTHR35563:SF2">
    <property type="entry name" value="BARREL METAL-DEPENDENT HYDROLASE, PUTATIVE (AFU_ORTHOLOGUE AFUA_1G16240)-RELATED"/>
    <property type="match status" value="1"/>
</dbReference>
<evidence type="ECO:0000313" key="2">
    <source>
        <dbReference type="EMBL" id="SHG82854.1"/>
    </source>
</evidence>
<dbReference type="RefSeq" id="WP_245332601.1">
    <property type="nucleotide sequence ID" value="NZ_LT670817.1"/>
</dbReference>
<organism evidence="2 3">
    <name type="scientific">Bradyrhizobium erythrophlei</name>
    <dbReference type="NCBI Taxonomy" id="1437360"/>
    <lineage>
        <taxon>Bacteria</taxon>
        <taxon>Pseudomonadati</taxon>
        <taxon>Pseudomonadota</taxon>
        <taxon>Alphaproteobacteria</taxon>
        <taxon>Hyphomicrobiales</taxon>
        <taxon>Nitrobacteraceae</taxon>
        <taxon>Bradyrhizobium</taxon>
    </lineage>
</organism>
<evidence type="ECO:0000259" key="1">
    <source>
        <dbReference type="Pfam" id="PF04909"/>
    </source>
</evidence>
<dbReference type="Gene3D" id="3.20.20.140">
    <property type="entry name" value="Metal-dependent hydrolases"/>
    <property type="match status" value="1"/>
</dbReference>
<dbReference type="AlphaFoldDB" id="A0A1M5MZW1"/>
<dbReference type="InterPro" id="IPR052358">
    <property type="entry name" value="Aro_Compnd_Degr_Hydrolases"/>
</dbReference>
<protein>
    <submittedName>
        <fullName evidence="2">Predicted metal-dependent hydrolase, TIM-barrel fold</fullName>
    </submittedName>
</protein>
<proteinExistence type="predicted"/>